<keyword evidence="3" id="KW-1185">Reference proteome</keyword>
<dbReference type="Pfam" id="PF08668">
    <property type="entry name" value="HDOD"/>
    <property type="match status" value="1"/>
</dbReference>
<dbReference type="NCBIfam" id="TIGR00277">
    <property type="entry name" value="HDIG"/>
    <property type="match status" value="1"/>
</dbReference>
<dbReference type="GO" id="GO:0016787">
    <property type="term" value="F:hydrolase activity"/>
    <property type="evidence" value="ECO:0007669"/>
    <property type="project" value="UniProtKB-KW"/>
</dbReference>
<dbReference type="AlphaFoldDB" id="A0A0D2J3L2"/>
<evidence type="ECO:0000313" key="2">
    <source>
        <dbReference type="EMBL" id="KIX12784.1"/>
    </source>
</evidence>
<evidence type="ECO:0000313" key="3">
    <source>
        <dbReference type="Proteomes" id="UP000032233"/>
    </source>
</evidence>
<reference evidence="2 3" key="1">
    <citation type="submission" date="2013-11" db="EMBL/GenBank/DDBJ databases">
        <title>Metagenomic analysis of a methanogenic consortium involved in long chain n-alkane degradation.</title>
        <authorList>
            <person name="Davidova I.A."/>
            <person name="Callaghan A.V."/>
            <person name="Wawrik B."/>
            <person name="Pruitt S."/>
            <person name="Marks C."/>
            <person name="Duncan K.E."/>
            <person name="Suflita J.M."/>
        </authorList>
    </citation>
    <scope>NUCLEOTIDE SEQUENCE [LARGE SCALE GENOMIC DNA]</scope>
    <source>
        <strain evidence="2 3">SPR</strain>
    </source>
</reference>
<dbReference type="EMBL" id="AZAC01000023">
    <property type="protein sequence ID" value="KIX12784.1"/>
    <property type="molecule type" value="Genomic_DNA"/>
</dbReference>
<dbReference type="InterPro" id="IPR006675">
    <property type="entry name" value="HDIG_dom"/>
</dbReference>
<organism evidence="2 3">
    <name type="scientific">Dethiosulfatarculus sandiegensis</name>
    <dbReference type="NCBI Taxonomy" id="1429043"/>
    <lineage>
        <taxon>Bacteria</taxon>
        <taxon>Pseudomonadati</taxon>
        <taxon>Thermodesulfobacteriota</taxon>
        <taxon>Desulfarculia</taxon>
        <taxon>Desulfarculales</taxon>
        <taxon>Desulfarculaceae</taxon>
        <taxon>Dethiosulfatarculus</taxon>
    </lineage>
</organism>
<dbReference type="CDD" id="cd00077">
    <property type="entry name" value="HDc"/>
    <property type="match status" value="1"/>
</dbReference>
<dbReference type="InterPro" id="IPR013976">
    <property type="entry name" value="HDOD"/>
</dbReference>
<proteinExistence type="predicted"/>
<dbReference type="InterPro" id="IPR003607">
    <property type="entry name" value="HD/PDEase_dom"/>
</dbReference>
<comment type="caution">
    <text evidence="2">The sequence shown here is derived from an EMBL/GenBank/DDBJ whole genome shotgun (WGS) entry which is preliminary data.</text>
</comment>
<sequence length="295" mass="32548">MHIKTPDMGAFFLRKDLTKRIYSIKRLAAMPHVLTRLLSALATPDVSINKLSEIIENDQALTAKVLSLANSAFYGFSQEVTTIKRAATLIGMHELELLALGAGFGDFFNMKKTPERFNGRALWQHCLAVSWLSKELATVTGSFSPSEVMVAGLLHDLGKLVLICHLKEEMEEVLALTDQGVSPHEAERRLGVEHTRIGALLARRWNLPALLQEAIAKHHNPTPSDPFYASTSLVFLGDYMAHKLGFGLAAPPKGAEPDGHFKANQLNQINLKPLLNKAKENVPDRLQMVGIMVTI</sequence>
<feature type="domain" description="HDOD" evidence="1">
    <location>
        <begin position="27"/>
        <end position="221"/>
    </location>
</feature>
<dbReference type="PROSITE" id="PS51833">
    <property type="entry name" value="HDOD"/>
    <property type="match status" value="1"/>
</dbReference>
<name>A0A0D2J3L2_9BACT</name>
<gene>
    <name evidence="2" type="ORF">X474_17255</name>
</gene>
<dbReference type="Proteomes" id="UP000032233">
    <property type="component" value="Unassembled WGS sequence"/>
</dbReference>
<dbReference type="Gene3D" id="1.10.3210.10">
    <property type="entry name" value="Hypothetical protein af1432"/>
    <property type="match status" value="1"/>
</dbReference>
<keyword evidence="2" id="KW-0378">Hydrolase</keyword>
<evidence type="ECO:0000259" key="1">
    <source>
        <dbReference type="PROSITE" id="PS51833"/>
    </source>
</evidence>
<dbReference type="PANTHER" id="PTHR33525">
    <property type="match status" value="1"/>
</dbReference>
<dbReference type="SUPFAM" id="SSF109604">
    <property type="entry name" value="HD-domain/PDEase-like"/>
    <property type="match status" value="1"/>
</dbReference>
<dbReference type="PANTHER" id="PTHR33525:SF3">
    <property type="entry name" value="RIBONUCLEASE Y"/>
    <property type="match status" value="1"/>
</dbReference>
<dbReference type="InterPro" id="IPR052340">
    <property type="entry name" value="RNase_Y/CdgJ"/>
</dbReference>
<dbReference type="STRING" id="1429043.X474_17255"/>
<dbReference type="InParanoid" id="A0A0D2J3L2"/>
<dbReference type="OrthoDB" id="5501247at2"/>
<accession>A0A0D2J3L2</accession>
<protein>
    <submittedName>
        <fullName evidence="2">HD family phosphohydrolase</fullName>
    </submittedName>
</protein>